<comment type="caution">
    <text evidence="2">The sequence shown here is derived from an EMBL/GenBank/DDBJ whole genome shotgun (WGS) entry which is preliminary data.</text>
</comment>
<evidence type="ECO:0000313" key="3">
    <source>
        <dbReference type="Proteomes" id="UP001597519"/>
    </source>
</evidence>
<sequence>MRWSISQLKKFKNQSLNIDETVILPDLTDRKDILSIDEVRVTGQISVHPFRMDVNLNISTAVNMLDSRTSENIQFPLQIDSYEIFDETVEEDDDVDENVHPLDHTLDIEPVVRELIIVNIPQVYSESDEPPKNGKNWEVIDASEFNSEEDDKVDPRLEKLKALLNSDEEKEE</sequence>
<dbReference type="Proteomes" id="UP001597519">
    <property type="component" value="Unassembled WGS sequence"/>
</dbReference>
<reference evidence="3" key="1">
    <citation type="journal article" date="2019" name="Int. J. Syst. Evol. Microbiol.">
        <title>The Global Catalogue of Microorganisms (GCM) 10K type strain sequencing project: providing services to taxonomists for standard genome sequencing and annotation.</title>
        <authorList>
            <consortium name="The Broad Institute Genomics Platform"/>
            <consortium name="The Broad Institute Genome Sequencing Center for Infectious Disease"/>
            <person name="Wu L."/>
            <person name="Ma J."/>
        </authorList>
    </citation>
    <scope>NUCLEOTIDE SEQUENCE [LARGE SCALE GENOMIC DNA]</scope>
    <source>
        <strain evidence="3">KCTC 33575</strain>
    </source>
</reference>
<protein>
    <submittedName>
        <fullName evidence="2">YceD family protein</fullName>
    </submittedName>
</protein>
<dbReference type="RefSeq" id="WP_377772186.1">
    <property type="nucleotide sequence ID" value="NZ_JBHUOQ010000001.1"/>
</dbReference>
<accession>A0ABW5WWL2</accession>
<dbReference type="InterPro" id="IPR003772">
    <property type="entry name" value="YceD"/>
</dbReference>
<dbReference type="Pfam" id="PF02620">
    <property type="entry name" value="YceD"/>
    <property type="match status" value="1"/>
</dbReference>
<evidence type="ECO:0000256" key="1">
    <source>
        <dbReference type="SAM" id="MobiDB-lite"/>
    </source>
</evidence>
<evidence type="ECO:0000313" key="2">
    <source>
        <dbReference type="EMBL" id="MFD2829829.1"/>
    </source>
</evidence>
<keyword evidence="3" id="KW-1185">Reference proteome</keyword>
<dbReference type="EMBL" id="JBHUOQ010000001">
    <property type="protein sequence ID" value="MFD2829829.1"/>
    <property type="molecule type" value="Genomic_DNA"/>
</dbReference>
<name>A0ABW5WWL2_9STAP</name>
<gene>
    <name evidence="2" type="ORF">ACFSX4_05060</name>
</gene>
<proteinExistence type="predicted"/>
<feature type="region of interest" description="Disordered" evidence="1">
    <location>
        <begin position="124"/>
        <end position="153"/>
    </location>
</feature>
<organism evidence="2 3">
    <name type="scientific">Corticicoccus populi</name>
    <dbReference type="NCBI Taxonomy" id="1812821"/>
    <lineage>
        <taxon>Bacteria</taxon>
        <taxon>Bacillati</taxon>
        <taxon>Bacillota</taxon>
        <taxon>Bacilli</taxon>
        <taxon>Bacillales</taxon>
        <taxon>Staphylococcaceae</taxon>
        <taxon>Corticicoccus</taxon>
    </lineage>
</organism>